<dbReference type="EMBL" id="BAAAQM010000016">
    <property type="protein sequence ID" value="GAA1971015.1"/>
    <property type="molecule type" value="Genomic_DNA"/>
</dbReference>
<dbReference type="Pfam" id="PF03816">
    <property type="entry name" value="LytR_cpsA_psr"/>
    <property type="match status" value="1"/>
</dbReference>
<keyword evidence="6" id="KW-1185">Reference proteome</keyword>
<evidence type="ECO:0008006" key="7">
    <source>
        <dbReference type="Google" id="ProtNLM"/>
    </source>
</evidence>
<accession>A0ABP5CYA6</accession>
<feature type="region of interest" description="Disordered" evidence="2">
    <location>
        <begin position="1"/>
        <end position="118"/>
    </location>
</feature>
<feature type="compositionally biased region" description="Gly residues" evidence="2">
    <location>
        <begin position="588"/>
        <end position="602"/>
    </location>
</feature>
<gene>
    <name evidence="5" type="ORF">GCM10009838_32860</name>
</gene>
<protein>
    <recommendedName>
        <fullName evidence="7">Cell envelope-related transcriptional attenuator</fullName>
    </recommendedName>
</protein>
<dbReference type="InterPro" id="IPR050922">
    <property type="entry name" value="LytR/CpsA/Psr_CW_biosynth"/>
</dbReference>
<comment type="caution">
    <text evidence="5">The sequence shown here is derived from an EMBL/GenBank/DDBJ whole genome shotgun (WGS) entry which is preliminary data.</text>
</comment>
<dbReference type="PANTHER" id="PTHR33392:SF6">
    <property type="entry name" value="POLYISOPRENYL-TEICHOIC ACID--PEPTIDOGLYCAN TEICHOIC ACID TRANSFERASE TAGU"/>
    <property type="match status" value="1"/>
</dbReference>
<evidence type="ECO:0000313" key="5">
    <source>
        <dbReference type="EMBL" id="GAA1971015.1"/>
    </source>
</evidence>
<dbReference type="RefSeq" id="WP_344657890.1">
    <property type="nucleotide sequence ID" value="NZ_BAAAQM010000016.1"/>
</dbReference>
<feature type="region of interest" description="Disordered" evidence="2">
    <location>
        <begin position="455"/>
        <end position="494"/>
    </location>
</feature>
<feature type="compositionally biased region" description="Gly residues" evidence="2">
    <location>
        <begin position="96"/>
        <end position="105"/>
    </location>
</feature>
<dbReference type="Gene3D" id="3.40.630.190">
    <property type="entry name" value="LCP protein"/>
    <property type="match status" value="1"/>
</dbReference>
<evidence type="ECO:0000256" key="2">
    <source>
        <dbReference type="SAM" id="MobiDB-lite"/>
    </source>
</evidence>
<dbReference type="Proteomes" id="UP001499854">
    <property type="component" value="Unassembled WGS sequence"/>
</dbReference>
<comment type="similarity">
    <text evidence="1">Belongs to the LytR/CpsA/Psr (LCP) family.</text>
</comment>
<feature type="domain" description="Cell envelope-related transcriptional attenuator" evidence="3">
    <location>
        <begin position="203"/>
        <end position="368"/>
    </location>
</feature>
<dbReference type="InterPro" id="IPR004474">
    <property type="entry name" value="LytR_CpsA_psr"/>
</dbReference>
<feature type="region of interest" description="Disordered" evidence="2">
    <location>
        <begin position="583"/>
        <end position="622"/>
    </location>
</feature>
<sequence>MAGERNAEPAPWERAARQSDDAWYAGRQDQQSSAGYGDAYDHDEPPAREPRRGSRGQAPVPNQSGYGDDTPGRARGRGGYRYDPDSATDGELDSGGPSGRGGRTGRGASIPAGKGGRLAPRGVITVSAASLAITVIGAGAFTYQHFNGSINTFNDTGLAANRPAEASANAQGQRPENILLVGSDARDNGNNAFGGGQTGQGARSDTSILLHVYADHQHAVGISIPRDMLVTIPECQIDPNNPKKGHTGVQNNQFNAAFAVGNTPNGNVACEINTIEAMSGIRIDHTIVVGFAAFAKLTDDIGGVEVCVPKDVNSVEGDHISLKKGIQTVRGQTALDYVRKREGLGDGSDISRTRRQQAFLGSMIKKMEGDGVLNDPTTLSAIFNDALKYATFDKGLGSLNSLMDFASSMKGVNPAHIQFMTLPGHYRTQDGRVDMDKPAAQAIWDHLKSDTLLDGTDAAGNAGVTTPSSSSSSSAAPSSAPSTQTPPPPSISPSLISVRVLNGTTTNGLATDVTTSLQAAGYKAVVSTKTPPHAATTTIVYATAKQEAYAKQLATQFPGAKIEGGGYGTQLVLTIGDDYAAAHPKPGGATGTPSGGSTGSPTGGSTPNAPLPSDIAANSRTADQDLCSGITKGY</sequence>
<name>A0ABP5CYA6_9ACTN</name>
<reference evidence="6" key="1">
    <citation type="journal article" date="2019" name="Int. J. Syst. Evol. Microbiol.">
        <title>The Global Catalogue of Microorganisms (GCM) 10K type strain sequencing project: providing services to taxonomists for standard genome sequencing and annotation.</title>
        <authorList>
            <consortium name="The Broad Institute Genomics Platform"/>
            <consortium name="The Broad Institute Genome Sequencing Center for Infectious Disease"/>
            <person name="Wu L."/>
            <person name="Ma J."/>
        </authorList>
    </citation>
    <scope>NUCLEOTIDE SEQUENCE [LARGE SCALE GENOMIC DNA]</scope>
    <source>
        <strain evidence="6">JCM 16013</strain>
    </source>
</reference>
<dbReference type="PANTHER" id="PTHR33392">
    <property type="entry name" value="POLYISOPRENYL-TEICHOIC ACID--PEPTIDOGLYCAN TEICHOIC ACID TRANSFERASE TAGU"/>
    <property type="match status" value="1"/>
</dbReference>
<feature type="compositionally biased region" description="Low complexity" evidence="2">
    <location>
        <begin position="465"/>
        <end position="483"/>
    </location>
</feature>
<dbReference type="InterPro" id="IPR027381">
    <property type="entry name" value="LytR/CpsA/Psr_C"/>
</dbReference>
<feature type="compositionally biased region" description="Basic and acidic residues" evidence="2">
    <location>
        <begin position="39"/>
        <end position="52"/>
    </location>
</feature>
<evidence type="ECO:0000259" key="4">
    <source>
        <dbReference type="Pfam" id="PF13399"/>
    </source>
</evidence>
<organism evidence="5 6">
    <name type="scientific">Catenulispora subtropica</name>
    <dbReference type="NCBI Taxonomy" id="450798"/>
    <lineage>
        <taxon>Bacteria</taxon>
        <taxon>Bacillati</taxon>
        <taxon>Actinomycetota</taxon>
        <taxon>Actinomycetes</taxon>
        <taxon>Catenulisporales</taxon>
        <taxon>Catenulisporaceae</taxon>
        <taxon>Catenulispora</taxon>
    </lineage>
</organism>
<dbReference type="NCBIfam" id="TIGR00350">
    <property type="entry name" value="lytR_cpsA_psr"/>
    <property type="match status" value="1"/>
</dbReference>
<proteinExistence type="inferred from homology"/>
<dbReference type="Pfam" id="PF13399">
    <property type="entry name" value="LytR_C"/>
    <property type="match status" value="1"/>
</dbReference>
<evidence type="ECO:0000259" key="3">
    <source>
        <dbReference type="Pfam" id="PF03816"/>
    </source>
</evidence>
<evidence type="ECO:0000256" key="1">
    <source>
        <dbReference type="ARBA" id="ARBA00006068"/>
    </source>
</evidence>
<evidence type="ECO:0000313" key="6">
    <source>
        <dbReference type="Proteomes" id="UP001499854"/>
    </source>
</evidence>
<feature type="domain" description="LytR/CpsA/Psr regulator C-terminal" evidence="4">
    <location>
        <begin position="496"/>
        <end position="579"/>
    </location>
</feature>
<dbReference type="Gene3D" id="3.30.70.2390">
    <property type="match status" value="1"/>
</dbReference>